<feature type="region of interest" description="Disordered" evidence="1">
    <location>
        <begin position="34"/>
        <end position="79"/>
    </location>
</feature>
<feature type="compositionally biased region" description="Basic and acidic residues" evidence="1">
    <location>
        <begin position="56"/>
        <end position="79"/>
    </location>
</feature>
<sequence>MVEAIYQIVQHDGGWAYKLGDVFSETFQTRSEAHEAAEAAAAEQRLSGDDADIEYEDAKGAWHEEHSNADDRPSTSVKD</sequence>
<dbReference type="AlphaFoldDB" id="A0A9W6J2S9"/>
<accession>A0A9W6J2S9</accession>
<evidence type="ECO:0000313" key="2">
    <source>
        <dbReference type="EMBL" id="GLK69277.1"/>
    </source>
</evidence>
<name>A0A9W6J2S9_9HYPH</name>
<dbReference type="InterPro" id="IPR018691">
    <property type="entry name" value="DUF2188"/>
</dbReference>
<protein>
    <recommendedName>
        <fullName evidence="4">DUF2188 domain-containing protein</fullName>
    </recommendedName>
</protein>
<proteinExistence type="predicted"/>
<evidence type="ECO:0000313" key="3">
    <source>
        <dbReference type="Proteomes" id="UP001143372"/>
    </source>
</evidence>
<evidence type="ECO:0000256" key="1">
    <source>
        <dbReference type="SAM" id="MobiDB-lite"/>
    </source>
</evidence>
<organism evidence="2 3">
    <name type="scientific">Hansschlegelia plantiphila</name>
    <dbReference type="NCBI Taxonomy" id="374655"/>
    <lineage>
        <taxon>Bacteria</taxon>
        <taxon>Pseudomonadati</taxon>
        <taxon>Pseudomonadota</taxon>
        <taxon>Alphaproteobacteria</taxon>
        <taxon>Hyphomicrobiales</taxon>
        <taxon>Methylopilaceae</taxon>
        <taxon>Hansschlegelia</taxon>
    </lineage>
</organism>
<evidence type="ECO:0008006" key="4">
    <source>
        <dbReference type="Google" id="ProtNLM"/>
    </source>
</evidence>
<keyword evidence="3" id="KW-1185">Reference proteome</keyword>
<gene>
    <name evidence="2" type="ORF">GCM10008179_29150</name>
</gene>
<comment type="caution">
    <text evidence="2">The sequence shown here is derived from an EMBL/GenBank/DDBJ whole genome shotgun (WGS) entry which is preliminary data.</text>
</comment>
<dbReference type="RefSeq" id="WP_271169506.1">
    <property type="nucleotide sequence ID" value="NZ_BSFI01000021.1"/>
</dbReference>
<dbReference type="EMBL" id="BSFI01000021">
    <property type="protein sequence ID" value="GLK69277.1"/>
    <property type="molecule type" value="Genomic_DNA"/>
</dbReference>
<reference evidence="2" key="2">
    <citation type="submission" date="2023-01" db="EMBL/GenBank/DDBJ databases">
        <authorList>
            <person name="Sun Q."/>
            <person name="Evtushenko L."/>
        </authorList>
    </citation>
    <scope>NUCLEOTIDE SEQUENCE</scope>
    <source>
        <strain evidence="2">VKM B-2347</strain>
    </source>
</reference>
<dbReference type="Proteomes" id="UP001143372">
    <property type="component" value="Unassembled WGS sequence"/>
</dbReference>
<reference evidence="2" key="1">
    <citation type="journal article" date="2014" name="Int. J. Syst. Evol. Microbiol.">
        <title>Complete genome sequence of Corynebacterium casei LMG S-19264T (=DSM 44701T), isolated from a smear-ripened cheese.</title>
        <authorList>
            <consortium name="US DOE Joint Genome Institute (JGI-PGF)"/>
            <person name="Walter F."/>
            <person name="Albersmeier A."/>
            <person name="Kalinowski J."/>
            <person name="Ruckert C."/>
        </authorList>
    </citation>
    <scope>NUCLEOTIDE SEQUENCE</scope>
    <source>
        <strain evidence="2">VKM B-2347</strain>
    </source>
</reference>
<dbReference type="Pfam" id="PF09954">
    <property type="entry name" value="DUF2188"/>
    <property type="match status" value="1"/>
</dbReference>